<accession>A0A9Q0P8Q8</accession>
<keyword evidence="1" id="KW-1133">Transmembrane helix</keyword>
<reference evidence="2" key="1">
    <citation type="submission" date="2022-11" db="EMBL/GenBank/DDBJ databases">
        <authorList>
            <person name="Hyden B.L."/>
            <person name="Feng K."/>
            <person name="Yates T."/>
            <person name="Jawdy S."/>
            <person name="Smart L.B."/>
            <person name="Muchero W."/>
        </authorList>
    </citation>
    <scope>NUCLEOTIDE SEQUENCE</scope>
    <source>
        <tissue evidence="2">Shoot tip</tissue>
    </source>
</reference>
<organism evidence="2 3">
    <name type="scientific">Salix viminalis</name>
    <name type="common">Common osier</name>
    <name type="synonym">Basket willow</name>
    <dbReference type="NCBI Taxonomy" id="40686"/>
    <lineage>
        <taxon>Eukaryota</taxon>
        <taxon>Viridiplantae</taxon>
        <taxon>Streptophyta</taxon>
        <taxon>Embryophyta</taxon>
        <taxon>Tracheophyta</taxon>
        <taxon>Spermatophyta</taxon>
        <taxon>Magnoliopsida</taxon>
        <taxon>eudicotyledons</taxon>
        <taxon>Gunneridae</taxon>
        <taxon>Pentapetalae</taxon>
        <taxon>rosids</taxon>
        <taxon>fabids</taxon>
        <taxon>Malpighiales</taxon>
        <taxon>Salicaceae</taxon>
        <taxon>Saliceae</taxon>
        <taxon>Salix</taxon>
    </lineage>
</organism>
<evidence type="ECO:0000313" key="2">
    <source>
        <dbReference type="EMBL" id="KAJ6683695.1"/>
    </source>
</evidence>
<comment type="caution">
    <text evidence="2">The sequence shown here is derived from an EMBL/GenBank/DDBJ whole genome shotgun (WGS) entry which is preliminary data.</text>
</comment>
<feature type="transmembrane region" description="Helical" evidence="1">
    <location>
        <begin position="27"/>
        <end position="48"/>
    </location>
</feature>
<keyword evidence="3" id="KW-1185">Reference proteome</keyword>
<protein>
    <submittedName>
        <fullName evidence="2">Uncharacterized protein</fullName>
    </submittedName>
</protein>
<dbReference type="OrthoDB" id="850081at2759"/>
<dbReference type="Proteomes" id="UP001151529">
    <property type="component" value="Chromosome 17"/>
</dbReference>
<reference evidence="2" key="2">
    <citation type="journal article" date="2023" name="Int. J. Mol. Sci.">
        <title>De Novo Assembly and Annotation of 11 Diverse Shrub Willow (Salix) Genomes Reveals Novel Gene Organization in Sex-Linked Regions.</title>
        <authorList>
            <person name="Hyden B."/>
            <person name="Feng K."/>
            <person name="Yates T.B."/>
            <person name="Jawdy S."/>
            <person name="Cereghino C."/>
            <person name="Smart L.B."/>
            <person name="Muchero W."/>
        </authorList>
    </citation>
    <scope>NUCLEOTIDE SEQUENCE [LARGE SCALE GENOMIC DNA]</scope>
    <source>
        <tissue evidence="2">Shoot tip</tissue>
    </source>
</reference>
<dbReference type="AlphaFoldDB" id="A0A9Q0P8Q8"/>
<proteinExistence type="predicted"/>
<evidence type="ECO:0000313" key="3">
    <source>
        <dbReference type="Proteomes" id="UP001151529"/>
    </source>
</evidence>
<sequence length="151" mass="15945">MLSSQVTPQHTLHSISSLGQGPPHTILSSYAMAAIAKLSVAVSMILFFDNVLARTSEPATIGASPAVLPYVTAPNMSSFFPPQTNEWDLVPAAAPPRLEELAPVSSSGEFIGKSSSSTPAMFNCRITTLFGITASFLAILLHELELVVFAV</sequence>
<name>A0A9Q0P8Q8_SALVM</name>
<evidence type="ECO:0000256" key="1">
    <source>
        <dbReference type="SAM" id="Phobius"/>
    </source>
</evidence>
<keyword evidence="1" id="KW-0812">Transmembrane</keyword>
<feature type="transmembrane region" description="Helical" evidence="1">
    <location>
        <begin position="122"/>
        <end position="141"/>
    </location>
</feature>
<dbReference type="EMBL" id="JAPFFL010000013">
    <property type="protein sequence ID" value="KAJ6683695.1"/>
    <property type="molecule type" value="Genomic_DNA"/>
</dbReference>
<gene>
    <name evidence="2" type="ORF">OIU85_007392</name>
</gene>
<keyword evidence="1" id="KW-0472">Membrane</keyword>